<feature type="compositionally biased region" description="Basic residues" evidence="1">
    <location>
        <begin position="290"/>
        <end position="302"/>
    </location>
</feature>
<dbReference type="Proteomes" id="UP000479000">
    <property type="component" value="Unassembled WGS sequence"/>
</dbReference>
<evidence type="ECO:0000256" key="1">
    <source>
        <dbReference type="SAM" id="MobiDB-lite"/>
    </source>
</evidence>
<sequence>MLKGIRKYFTHVLGTPNSFFVTHCLREKTPADFFGDAPSAAQLSQMEKRKFCGRLNGNLEAGKTKIFTTRIFIKINAIMTNKRLPAPTVENPIAFPAGTYAIIEQLPPGEARLAFLRHNLFVQSGRGRCRQPTPRECETCGRRRAERCNRNVKVEPRRTTPAASPGPCPTGALYKYRALPTTSPSSPEKTLNLAFDLAFTLSRTCPTFPFLSCCYWGYQLSHQPGECVYALYSLQQKLLMPLRKAPNTILSRRNPQMTIRFAVEEASWSPGRTAMVELMGNRGCNSSQRSGRRLTKNRQSRP</sequence>
<evidence type="ECO:0000313" key="3">
    <source>
        <dbReference type="Proteomes" id="UP000479000"/>
    </source>
</evidence>
<gene>
    <name evidence="2" type="ORF">NTEN_LOCUS6964</name>
</gene>
<proteinExistence type="predicted"/>
<keyword evidence="3" id="KW-1185">Reference proteome</keyword>
<reference evidence="2 3" key="1">
    <citation type="submission" date="2020-02" db="EMBL/GenBank/DDBJ databases">
        <authorList>
            <person name="Ferguson B K."/>
        </authorList>
    </citation>
    <scope>NUCLEOTIDE SEQUENCE [LARGE SCALE GENOMIC DNA]</scope>
</reference>
<accession>A0A6H5GCV9</accession>
<protein>
    <submittedName>
        <fullName evidence="2">Uncharacterized protein</fullName>
    </submittedName>
</protein>
<feature type="region of interest" description="Disordered" evidence="1">
    <location>
        <begin position="281"/>
        <end position="302"/>
    </location>
</feature>
<organism evidence="2 3">
    <name type="scientific">Nesidiocoris tenuis</name>
    <dbReference type="NCBI Taxonomy" id="355587"/>
    <lineage>
        <taxon>Eukaryota</taxon>
        <taxon>Metazoa</taxon>
        <taxon>Ecdysozoa</taxon>
        <taxon>Arthropoda</taxon>
        <taxon>Hexapoda</taxon>
        <taxon>Insecta</taxon>
        <taxon>Pterygota</taxon>
        <taxon>Neoptera</taxon>
        <taxon>Paraneoptera</taxon>
        <taxon>Hemiptera</taxon>
        <taxon>Heteroptera</taxon>
        <taxon>Panheteroptera</taxon>
        <taxon>Cimicomorpha</taxon>
        <taxon>Miridae</taxon>
        <taxon>Dicyphina</taxon>
        <taxon>Nesidiocoris</taxon>
    </lineage>
</organism>
<name>A0A6H5GCV9_9HEMI</name>
<evidence type="ECO:0000313" key="2">
    <source>
        <dbReference type="EMBL" id="CAB0001177.1"/>
    </source>
</evidence>
<dbReference type="AlphaFoldDB" id="A0A6H5GCV9"/>
<dbReference type="EMBL" id="CADCXU010010434">
    <property type="protein sequence ID" value="CAB0001177.1"/>
    <property type="molecule type" value="Genomic_DNA"/>
</dbReference>